<dbReference type="Pfam" id="PF02602">
    <property type="entry name" value="HEM4"/>
    <property type="match status" value="1"/>
</dbReference>
<evidence type="ECO:0000256" key="7">
    <source>
        <dbReference type="ARBA" id="ARBA00040167"/>
    </source>
</evidence>
<dbReference type="PANTHER" id="PTHR38042:SF1">
    <property type="entry name" value="UROPORPHYRINOGEN-III SYNTHASE, CHLOROPLASTIC"/>
    <property type="match status" value="1"/>
</dbReference>
<dbReference type="SUPFAM" id="SSF69618">
    <property type="entry name" value="HemD-like"/>
    <property type="match status" value="1"/>
</dbReference>
<dbReference type="CDD" id="cd06578">
    <property type="entry name" value="HemD"/>
    <property type="match status" value="1"/>
</dbReference>
<dbReference type="AlphaFoldDB" id="A0A6N4E1G1"/>
<accession>A0A6N4E1G1</accession>
<evidence type="ECO:0000256" key="8">
    <source>
        <dbReference type="ARBA" id="ARBA00048617"/>
    </source>
</evidence>
<dbReference type="InterPro" id="IPR039793">
    <property type="entry name" value="UROS/Hem4"/>
</dbReference>
<keyword evidence="4 9" id="KW-0456">Lyase</keyword>
<dbReference type="Proteomes" id="UP000250928">
    <property type="component" value="Unassembled WGS sequence"/>
</dbReference>
<evidence type="ECO:0000256" key="9">
    <source>
        <dbReference type="RuleBase" id="RU366031"/>
    </source>
</evidence>
<evidence type="ECO:0000256" key="3">
    <source>
        <dbReference type="ARBA" id="ARBA00013109"/>
    </source>
</evidence>
<evidence type="ECO:0000256" key="2">
    <source>
        <dbReference type="ARBA" id="ARBA00008133"/>
    </source>
</evidence>
<organism evidence="11 12">
    <name type="scientific">Candidatus Sedimenticola endophacoides</name>
    <dbReference type="NCBI Taxonomy" id="2548426"/>
    <lineage>
        <taxon>Bacteria</taxon>
        <taxon>Pseudomonadati</taxon>
        <taxon>Pseudomonadota</taxon>
        <taxon>Gammaproteobacteria</taxon>
        <taxon>Chromatiales</taxon>
        <taxon>Sedimenticolaceae</taxon>
        <taxon>Sedimenticola</taxon>
    </lineage>
</organism>
<dbReference type="GO" id="GO:0006782">
    <property type="term" value="P:protoporphyrinogen IX biosynthetic process"/>
    <property type="evidence" value="ECO:0007669"/>
    <property type="project" value="UniProtKB-UniRule"/>
</dbReference>
<dbReference type="InterPro" id="IPR003754">
    <property type="entry name" value="4pyrrol_synth_uPrphyn_synth"/>
</dbReference>
<comment type="caution">
    <text evidence="11">The sequence shown here is derived from an EMBL/GenBank/DDBJ whole genome shotgun (WGS) entry which is preliminary data.</text>
</comment>
<comment type="pathway">
    <text evidence="1 9">Porphyrin-containing compound metabolism; protoporphyrin-IX biosynthesis; coproporphyrinogen-III from 5-aminolevulinate: step 3/4.</text>
</comment>
<dbReference type="GO" id="GO:0004852">
    <property type="term" value="F:uroporphyrinogen-III synthase activity"/>
    <property type="evidence" value="ECO:0007669"/>
    <property type="project" value="UniProtKB-UniRule"/>
</dbReference>
<gene>
    <name evidence="11" type="ORF">C3L24_04140</name>
</gene>
<dbReference type="EMBL" id="PQCO01000148">
    <property type="protein sequence ID" value="PUE03762.1"/>
    <property type="molecule type" value="Genomic_DNA"/>
</dbReference>
<evidence type="ECO:0000313" key="12">
    <source>
        <dbReference type="Proteomes" id="UP000250928"/>
    </source>
</evidence>
<evidence type="ECO:0000259" key="10">
    <source>
        <dbReference type="Pfam" id="PF02602"/>
    </source>
</evidence>
<name>A0A6N4E1G1_9GAMM</name>
<reference evidence="11 12" key="1">
    <citation type="submission" date="2018-01" db="EMBL/GenBank/DDBJ databases">
        <title>Novel co-symbiosis in the lucinid bivalve Phacoides pectinatus.</title>
        <authorList>
            <person name="Lim S.J."/>
            <person name="Davis B.G."/>
            <person name="Gill D.E."/>
            <person name="Engel A.S."/>
            <person name="Anderson L.C."/>
            <person name="Campbell B.J."/>
        </authorList>
    </citation>
    <scope>NUCLEOTIDE SEQUENCE [LARGE SCALE GENOMIC DNA]</scope>
    <source>
        <strain evidence="11">N3_P5</strain>
    </source>
</reference>
<evidence type="ECO:0000256" key="1">
    <source>
        <dbReference type="ARBA" id="ARBA00004772"/>
    </source>
</evidence>
<proteinExistence type="inferred from homology"/>
<keyword evidence="5 9" id="KW-0627">Porphyrin biosynthesis</keyword>
<sequence>MSHAGSQAPCELGGAGVLVTRAAHQAGGLSELISRHGGRPVEFPAVCIAGPEEPDRVRALLGRLASYHTLLFISPNAVQYTLRLIDGGALPPGVRIGAVGKGTARALARAGVAVDIVPEGRFDSEALLATPALAQVARQRILIVRGRGGRALLGDTLSARGARVEYAEVYRRLCPGTPAGALLRRWSRDIDLVTVTSAEILDNLRRMLGPAGRDTLLATPLVVVSTRMRAHARSLGFQQVILADGADDPALLRALCAWVGH</sequence>
<dbReference type="EC" id="4.2.1.75" evidence="3 9"/>
<dbReference type="Gene3D" id="3.40.50.10090">
    <property type="match status" value="2"/>
</dbReference>
<comment type="function">
    <text evidence="6 9">Catalyzes cyclization of the linear tetrapyrrole, hydroxymethylbilane, to the macrocyclic uroporphyrinogen III.</text>
</comment>
<dbReference type="UniPathway" id="UPA00251">
    <property type="reaction ID" value="UER00320"/>
</dbReference>
<protein>
    <recommendedName>
        <fullName evidence="7 9">Uroporphyrinogen-III synthase</fullName>
        <ecNumber evidence="3 9">4.2.1.75</ecNumber>
    </recommendedName>
</protein>
<evidence type="ECO:0000256" key="5">
    <source>
        <dbReference type="ARBA" id="ARBA00023244"/>
    </source>
</evidence>
<dbReference type="GO" id="GO:0006780">
    <property type="term" value="P:uroporphyrinogen III biosynthetic process"/>
    <property type="evidence" value="ECO:0007669"/>
    <property type="project" value="UniProtKB-UniRule"/>
</dbReference>
<dbReference type="PANTHER" id="PTHR38042">
    <property type="entry name" value="UROPORPHYRINOGEN-III SYNTHASE, CHLOROPLASTIC"/>
    <property type="match status" value="1"/>
</dbReference>
<evidence type="ECO:0000313" key="11">
    <source>
        <dbReference type="EMBL" id="PUE03762.1"/>
    </source>
</evidence>
<comment type="catalytic activity">
    <reaction evidence="8 9">
        <text>hydroxymethylbilane = uroporphyrinogen III + H2O</text>
        <dbReference type="Rhea" id="RHEA:18965"/>
        <dbReference type="ChEBI" id="CHEBI:15377"/>
        <dbReference type="ChEBI" id="CHEBI:57308"/>
        <dbReference type="ChEBI" id="CHEBI:57845"/>
        <dbReference type="EC" id="4.2.1.75"/>
    </reaction>
</comment>
<feature type="domain" description="Tetrapyrrole biosynthesis uroporphyrinogen III synthase" evidence="10">
    <location>
        <begin position="29"/>
        <end position="252"/>
    </location>
</feature>
<evidence type="ECO:0000256" key="6">
    <source>
        <dbReference type="ARBA" id="ARBA00037589"/>
    </source>
</evidence>
<dbReference type="InterPro" id="IPR036108">
    <property type="entry name" value="4pyrrol_syn_uPrphyn_synt_sf"/>
</dbReference>
<comment type="similarity">
    <text evidence="2 9">Belongs to the uroporphyrinogen-III synthase family.</text>
</comment>
<evidence type="ECO:0000256" key="4">
    <source>
        <dbReference type="ARBA" id="ARBA00023239"/>
    </source>
</evidence>